<organism evidence="2 3">
    <name type="scientific">Solanum verrucosum</name>
    <dbReference type="NCBI Taxonomy" id="315347"/>
    <lineage>
        <taxon>Eukaryota</taxon>
        <taxon>Viridiplantae</taxon>
        <taxon>Streptophyta</taxon>
        <taxon>Embryophyta</taxon>
        <taxon>Tracheophyta</taxon>
        <taxon>Spermatophyta</taxon>
        <taxon>Magnoliopsida</taxon>
        <taxon>eudicotyledons</taxon>
        <taxon>Gunneridae</taxon>
        <taxon>Pentapetalae</taxon>
        <taxon>asterids</taxon>
        <taxon>lamiids</taxon>
        <taxon>Solanales</taxon>
        <taxon>Solanaceae</taxon>
        <taxon>Solanoideae</taxon>
        <taxon>Solaneae</taxon>
        <taxon>Solanum</taxon>
    </lineage>
</organism>
<dbReference type="EMBL" id="CP133614">
    <property type="protein sequence ID" value="WMV21896.1"/>
    <property type="molecule type" value="Genomic_DNA"/>
</dbReference>
<protein>
    <recommendedName>
        <fullName evidence="4">Photosynthetic NDH subunit of subcomplex B 1, chloroplastic</fullName>
    </recommendedName>
</protein>
<evidence type="ECO:0000256" key="1">
    <source>
        <dbReference type="SAM" id="MobiDB-lite"/>
    </source>
</evidence>
<dbReference type="InterPro" id="IPR044983">
    <property type="entry name" value="PNSB1"/>
</dbReference>
<dbReference type="AlphaFoldDB" id="A0AAF0QJP3"/>
<name>A0AAF0QJP3_SOLVR</name>
<feature type="compositionally biased region" description="Basic and acidic residues" evidence="1">
    <location>
        <begin position="83"/>
        <end position="93"/>
    </location>
</feature>
<dbReference type="Gene3D" id="3.40.50.2000">
    <property type="entry name" value="Glycogen Phosphorylase B"/>
    <property type="match status" value="2"/>
</dbReference>
<dbReference type="PANTHER" id="PTHR37698">
    <property type="entry name" value="PHOTOSYNTHETIC NDH SUBUNIT OF SUBCOMPLEX B 1, CHLOROPLASTIC"/>
    <property type="match status" value="1"/>
</dbReference>
<keyword evidence="3" id="KW-1185">Reference proteome</keyword>
<evidence type="ECO:0000313" key="3">
    <source>
        <dbReference type="Proteomes" id="UP001234989"/>
    </source>
</evidence>
<evidence type="ECO:0000313" key="2">
    <source>
        <dbReference type="EMBL" id="WMV21896.1"/>
    </source>
</evidence>
<reference evidence="2" key="1">
    <citation type="submission" date="2023-08" db="EMBL/GenBank/DDBJ databases">
        <title>A de novo genome assembly of Solanum verrucosum Schlechtendal, a Mexican diploid species geographically isolated from the other diploid A-genome species in potato relatives.</title>
        <authorList>
            <person name="Hosaka K."/>
        </authorList>
    </citation>
    <scope>NUCLEOTIDE SEQUENCE</scope>
    <source>
        <tissue evidence="2">Young leaves</tissue>
    </source>
</reference>
<dbReference type="GO" id="GO:0009507">
    <property type="term" value="C:chloroplast"/>
    <property type="evidence" value="ECO:0007669"/>
    <property type="project" value="InterPro"/>
</dbReference>
<dbReference type="PANTHER" id="PTHR37698:SF1">
    <property type="entry name" value="PHOTOSYNTHETIC NDH SUBUNIT OF SUBCOMPLEX B 1, CHLOROPLASTIC"/>
    <property type="match status" value="1"/>
</dbReference>
<evidence type="ECO:0008006" key="4">
    <source>
        <dbReference type="Google" id="ProtNLM"/>
    </source>
</evidence>
<accession>A0AAF0QJP3</accession>
<sequence>MIHSKMAATTTLLPNSVSPFFTNSPYFPITHVTNVPFLNNNPSFSARKSGIFCPNAKKKNPWLDPFDYGDDPEMEYGSLFSEGKQDEDPRPPDNPDNPYGFLKFPMGYSVEIASLGLKIRGDVRRCCCVIDGGVYENLLFFPAIQMIKDRYPGVQVDILATARGKQTFEMNKNVRWANAYDLDDDFPEPAEYTDMVGILKSRYYDMILSTKLAGIGHAVFLFMSTARDRVSYIYPNVNSAGAGLFLSETFTPESMNLSEGGYHMYRQMIDWLGRPARKVPRQPLPPLKVSISRKVREVVEAKYKNVGAQKGKYIVIHGIKSDSKASMQSRGDTDSLLPIEIWAEIAKEIRYNVSILFFVGKRTTWGVKPVFVIPHEKERENVEDAVGYDASIVFITTPGQLAALVDDSAGVIATNTAAIQLAHARGKPSIGLFCSEDKARSFVPNAEAKKCATISSKTGKLVDIDVEAVKSAVQIFTMPLAIF</sequence>
<dbReference type="GO" id="GO:0009773">
    <property type="term" value="P:photosynthetic electron transport in photosystem I"/>
    <property type="evidence" value="ECO:0007669"/>
    <property type="project" value="InterPro"/>
</dbReference>
<gene>
    <name evidence="2" type="ORF">MTR67_015281</name>
</gene>
<dbReference type="GO" id="GO:0010598">
    <property type="term" value="C:NAD(P)H dehydrogenase complex (plastoquinone)"/>
    <property type="evidence" value="ECO:0007669"/>
    <property type="project" value="InterPro"/>
</dbReference>
<dbReference type="Proteomes" id="UP001234989">
    <property type="component" value="Chromosome 3"/>
</dbReference>
<proteinExistence type="predicted"/>
<dbReference type="SUPFAM" id="SSF53756">
    <property type="entry name" value="UDP-Glycosyltransferase/glycogen phosphorylase"/>
    <property type="match status" value="1"/>
</dbReference>
<feature type="region of interest" description="Disordered" evidence="1">
    <location>
        <begin position="77"/>
        <end position="96"/>
    </location>
</feature>